<organism evidence="1 2">
    <name type="scientific">Saccharopolyspora erythraea</name>
    <name type="common">Streptomyces erythraeus</name>
    <dbReference type="NCBI Taxonomy" id="1836"/>
    <lineage>
        <taxon>Bacteria</taxon>
        <taxon>Bacillati</taxon>
        <taxon>Actinomycetota</taxon>
        <taxon>Actinomycetes</taxon>
        <taxon>Pseudonocardiales</taxon>
        <taxon>Pseudonocardiaceae</taxon>
        <taxon>Saccharopolyspora</taxon>
    </lineage>
</organism>
<reference evidence="1 2" key="1">
    <citation type="journal article" date="2019" name="Int. J. Syst. Evol. Microbiol.">
        <title>The Global Catalogue of Microorganisms (GCM) 10K type strain sequencing project: providing services to taxonomists for standard genome sequencing and annotation.</title>
        <authorList>
            <consortium name="The Broad Institute Genomics Platform"/>
            <consortium name="The Broad Institute Genome Sequencing Center for Infectious Disease"/>
            <person name="Wu L."/>
            <person name="Ma J."/>
        </authorList>
    </citation>
    <scope>NUCLEOTIDE SEQUENCE [LARGE SCALE GENOMIC DNA]</scope>
    <source>
        <strain evidence="1 2">JCM 10303</strain>
    </source>
</reference>
<protein>
    <submittedName>
        <fullName evidence="1">Uncharacterized protein</fullName>
    </submittedName>
</protein>
<sequence length="103" mass="10635">MAIADEGPRSTAAPAERSIAQAQVLLPELVALRRASMGAEDFSCIAQRVPAMMLMLPASPPDLDGTPAPNHSPHAVFDDAVLSDQAAALALLAARTPAAHATR</sequence>
<dbReference type="Gene3D" id="3.40.630.10">
    <property type="entry name" value="Zn peptidases"/>
    <property type="match status" value="1"/>
</dbReference>
<evidence type="ECO:0000313" key="2">
    <source>
        <dbReference type="Proteomes" id="UP001500729"/>
    </source>
</evidence>
<dbReference type="SUPFAM" id="SSF53187">
    <property type="entry name" value="Zn-dependent exopeptidases"/>
    <property type="match status" value="1"/>
</dbReference>
<gene>
    <name evidence="1" type="ORF">GCM10009533_54540</name>
</gene>
<dbReference type="RefSeq" id="WP_009948924.1">
    <property type="nucleotide sequence ID" value="NZ_BAAAGS010000047.1"/>
</dbReference>
<evidence type="ECO:0000313" key="1">
    <source>
        <dbReference type="EMBL" id="GAA0549005.1"/>
    </source>
</evidence>
<name>A0ABN1DQB0_SACER</name>
<accession>A0ABN1DQB0</accession>
<dbReference type="EMBL" id="BAAAGS010000047">
    <property type="protein sequence ID" value="GAA0549005.1"/>
    <property type="molecule type" value="Genomic_DNA"/>
</dbReference>
<comment type="caution">
    <text evidence="1">The sequence shown here is derived from an EMBL/GenBank/DDBJ whole genome shotgun (WGS) entry which is preliminary data.</text>
</comment>
<keyword evidence="2" id="KW-1185">Reference proteome</keyword>
<dbReference type="Proteomes" id="UP001500729">
    <property type="component" value="Unassembled WGS sequence"/>
</dbReference>
<proteinExistence type="predicted"/>